<keyword evidence="12 16" id="KW-0630">Potassium</keyword>
<accession>A0A9X2D8Z4</accession>
<feature type="binding site" evidence="16">
    <location>
        <position position="197"/>
    </location>
    <ligand>
        <name>substrate</name>
    </ligand>
</feature>
<keyword evidence="9 16" id="KW-0547">Nucleotide-binding</keyword>
<feature type="binding site" evidence="16">
    <location>
        <begin position="119"/>
        <end position="122"/>
    </location>
    <ligand>
        <name>substrate</name>
    </ligand>
</feature>
<evidence type="ECO:0000256" key="9">
    <source>
        <dbReference type="ARBA" id="ARBA00022741"/>
    </source>
</evidence>
<comment type="pathway">
    <text evidence="4 16">Cofactor biosynthesis; coenzyme A biosynthesis; CoA from (R)-pantothenate: step 1/5.</text>
</comment>
<dbReference type="InterPro" id="IPR043129">
    <property type="entry name" value="ATPase_NBD"/>
</dbReference>
<dbReference type="PANTHER" id="PTHR34265">
    <property type="entry name" value="TYPE III PANTOTHENATE KINASE"/>
    <property type="match status" value="1"/>
</dbReference>
<proteinExistence type="inferred from homology"/>
<comment type="caution">
    <text evidence="16">Lacks conserved residue(s) required for the propagation of feature annotation.</text>
</comment>
<dbReference type="GO" id="GO:0005524">
    <property type="term" value="F:ATP binding"/>
    <property type="evidence" value="ECO:0007669"/>
    <property type="project" value="UniProtKB-UniRule"/>
</dbReference>
<evidence type="ECO:0000256" key="4">
    <source>
        <dbReference type="ARBA" id="ARBA00005225"/>
    </source>
</evidence>
<reference evidence="17" key="1">
    <citation type="submission" date="2022-05" db="EMBL/GenBank/DDBJ databases">
        <authorList>
            <person name="Tuo L."/>
        </authorList>
    </citation>
    <scope>NUCLEOTIDE SEQUENCE</scope>
    <source>
        <strain evidence="17">BSK12Z-4</strain>
    </source>
</reference>
<feature type="binding site" evidence="16">
    <location>
        <position position="145"/>
    </location>
    <ligand>
        <name>ATP</name>
        <dbReference type="ChEBI" id="CHEBI:30616"/>
    </ligand>
</feature>
<dbReference type="NCBIfam" id="TIGR00671">
    <property type="entry name" value="baf"/>
    <property type="match status" value="1"/>
</dbReference>
<dbReference type="Proteomes" id="UP001139485">
    <property type="component" value="Unassembled WGS sequence"/>
</dbReference>
<dbReference type="EC" id="2.7.1.33" evidence="6 16"/>
<comment type="caution">
    <text evidence="17">The sequence shown here is derived from an EMBL/GenBank/DDBJ whole genome shotgun (WGS) entry which is preliminary data.</text>
</comment>
<dbReference type="GO" id="GO:0015937">
    <property type="term" value="P:coenzyme A biosynthetic process"/>
    <property type="evidence" value="ECO:0007669"/>
    <property type="project" value="UniProtKB-UniRule"/>
</dbReference>
<sequence>MAPAAPQPAGRLLSVVLGNASTALGVVAPGERGGEVVRHWTLSSDERRTADEWAVLVRGLVGPHLDEVEGVAVAATVPWVLGRWREMLERHLPDLPVVVVGAGVRTGIPVLTDNPREVGADRVANALAALTRWGGPAVVVDVGGTAVTLEVVNAAGQYVGGAIAPGVEVGLEGLGRRAAQLRQVELVRPRSVVARNTVEAVQSGLVHGTAAMVEGLVRRALAEQDLDPATTRVVATGAYAGLVADEAGCFTDVEPHLTLLGLGLVFARNHR</sequence>
<protein>
    <recommendedName>
        <fullName evidence="15 16">Type III pantothenate kinase</fullName>
        <ecNumber evidence="6 16">2.7.1.33</ecNumber>
    </recommendedName>
    <alternativeName>
        <fullName evidence="16">PanK-III</fullName>
    </alternativeName>
    <alternativeName>
        <fullName evidence="16">Pantothenic acid kinase</fullName>
    </alternativeName>
</protein>
<comment type="function">
    <text evidence="16">Catalyzes the phosphorylation of pantothenate (Pan), the first step in CoA biosynthesis.</text>
</comment>
<evidence type="ECO:0000313" key="18">
    <source>
        <dbReference type="Proteomes" id="UP001139485"/>
    </source>
</evidence>
<dbReference type="InterPro" id="IPR004619">
    <property type="entry name" value="Type_III_PanK"/>
</dbReference>
<evidence type="ECO:0000256" key="15">
    <source>
        <dbReference type="ARBA" id="ARBA00040883"/>
    </source>
</evidence>
<evidence type="ECO:0000256" key="11">
    <source>
        <dbReference type="ARBA" id="ARBA00022840"/>
    </source>
</evidence>
<dbReference type="CDD" id="cd24015">
    <property type="entry name" value="ASKHA_NBD_PanK-III"/>
    <property type="match status" value="1"/>
</dbReference>
<comment type="subunit">
    <text evidence="5 16">Homodimer.</text>
</comment>
<dbReference type="AlphaFoldDB" id="A0A9X2D8Z4"/>
<evidence type="ECO:0000256" key="12">
    <source>
        <dbReference type="ARBA" id="ARBA00022958"/>
    </source>
</evidence>
<dbReference type="Gene3D" id="3.30.420.40">
    <property type="match status" value="2"/>
</dbReference>
<evidence type="ECO:0000256" key="2">
    <source>
        <dbReference type="ARBA" id="ARBA00001958"/>
    </source>
</evidence>
<dbReference type="RefSeq" id="WP_250827948.1">
    <property type="nucleotide sequence ID" value="NZ_JAMOIL010000019.1"/>
</dbReference>
<keyword evidence="18" id="KW-1185">Reference proteome</keyword>
<keyword evidence="13 16" id="KW-0173">Coenzyme A biosynthesis</keyword>
<evidence type="ECO:0000256" key="16">
    <source>
        <dbReference type="HAMAP-Rule" id="MF_01274"/>
    </source>
</evidence>
<feature type="binding site" evidence="16">
    <location>
        <begin position="16"/>
        <end position="23"/>
    </location>
    <ligand>
        <name>ATP</name>
        <dbReference type="ChEBI" id="CHEBI:30616"/>
    </ligand>
</feature>
<comment type="similarity">
    <text evidence="14 16">Belongs to the type III pantothenate kinase family.</text>
</comment>
<evidence type="ECO:0000256" key="5">
    <source>
        <dbReference type="ARBA" id="ARBA00011738"/>
    </source>
</evidence>
<evidence type="ECO:0000256" key="1">
    <source>
        <dbReference type="ARBA" id="ARBA00001206"/>
    </source>
</evidence>
<dbReference type="SUPFAM" id="SSF53067">
    <property type="entry name" value="Actin-like ATPase domain"/>
    <property type="match status" value="2"/>
</dbReference>
<name>A0A9X2D8Z4_9ACTN</name>
<dbReference type="HAMAP" id="MF_01274">
    <property type="entry name" value="Pantothen_kinase_3"/>
    <property type="match status" value="1"/>
</dbReference>
<keyword evidence="10 16" id="KW-0418">Kinase</keyword>
<evidence type="ECO:0000256" key="6">
    <source>
        <dbReference type="ARBA" id="ARBA00012102"/>
    </source>
</evidence>
<dbReference type="GO" id="GO:0004594">
    <property type="term" value="F:pantothenate kinase activity"/>
    <property type="evidence" value="ECO:0007669"/>
    <property type="project" value="UniProtKB-UniRule"/>
</dbReference>
<comment type="cofactor">
    <cofactor evidence="2">
        <name>K(+)</name>
        <dbReference type="ChEBI" id="CHEBI:29103"/>
    </cofactor>
</comment>
<gene>
    <name evidence="16" type="primary">coaX</name>
    <name evidence="17" type="ORF">M8330_14680</name>
</gene>
<comment type="cofactor">
    <cofactor evidence="16">
        <name>NH4(+)</name>
        <dbReference type="ChEBI" id="CHEBI:28938"/>
    </cofactor>
    <cofactor evidence="16">
        <name>K(+)</name>
        <dbReference type="ChEBI" id="CHEBI:29103"/>
    </cofactor>
    <text evidence="16">A monovalent cation. Ammonium or potassium.</text>
</comment>
<dbReference type="GO" id="GO:0005737">
    <property type="term" value="C:cytoplasm"/>
    <property type="evidence" value="ECO:0007669"/>
    <property type="project" value="UniProtKB-SubCell"/>
</dbReference>
<feature type="active site" description="Proton acceptor" evidence="16">
    <location>
        <position position="121"/>
    </location>
</feature>
<dbReference type="PANTHER" id="PTHR34265:SF1">
    <property type="entry name" value="TYPE III PANTOTHENATE KINASE"/>
    <property type="match status" value="1"/>
</dbReference>
<dbReference type="Pfam" id="PF03309">
    <property type="entry name" value="Pan_kinase"/>
    <property type="match status" value="1"/>
</dbReference>
<keyword evidence="7 16" id="KW-0963">Cytoplasm</keyword>
<evidence type="ECO:0000256" key="13">
    <source>
        <dbReference type="ARBA" id="ARBA00022993"/>
    </source>
</evidence>
<evidence type="ECO:0000256" key="8">
    <source>
        <dbReference type="ARBA" id="ARBA00022679"/>
    </source>
</evidence>
<evidence type="ECO:0000256" key="10">
    <source>
        <dbReference type="ARBA" id="ARBA00022777"/>
    </source>
</evidence>
<keyword evidence="11 16" id="KW-0067">ATP-binding</keyword>
<comment type="catalytic activity">
    <reaction evidence="1 16">
        <text>(R)-pantothenate + ATP = (R)-4'-phosphopantothenate + ADP + H(+)</text>
        <dbReference type="Rhea" id="RHEA:16373"/>
        <dbReference type="ChEBI" id="CHEBI:10986"/>
        <dbReference type="ChEBI" id="CHEBI:15378"/>
        <dbReference type="ChEBI" id="CHEBI:29032"/>
        <dbReference type="ChEBI" id="CHEBI:30616"/>
        <dbReference type="ChEBI" id="CHEBI:456216"/>
        <dbReference type="EC" id="2.7.1.33"/>
    </reaction>
</comment>
<dbReference type="EMBL" id="JAMOIL010000019">
    <property type="protein sequence ID" value="MCM0621536.1"/>
    <property type="molecule type" value="Genomic_DNA"/>
</dbReference>
<evidence type="ECO:0000256" key="7">
    <source>
        <dbReference type="ARBA" id="ARBA00022490"/>
    </source>
</evidence>
<evidence type="ECO:0000256" key="3">
    <source>
        <dbReference type="ARBA" id="ARBA00004496"/>
    </source>
</evidence>
<evidence type="ECO:0000313" key="17">
    <source>
        <dbReference type="EMBL" id="MCM0621536.1"/>
    </source>
</evidence>
<keyword evidence="8 16" id="KW-0808">Transferase</keyword>
<organism evidence="17 18">
    <name type="scientific">Nocardioides bruguierae</name>
    <dbReference type="NCBI Taxonomy" id="2945102"/>
    <lineage>
        <taxon>Bacteria</taxon>
        <taxon>Bacillati</taxon>
        <taxon>Actinomycetota</taxon>
        <taxon>Actinomycetes</taxon>
        <taxon>Propionibacteriales</taxon>
        <taxon>Nocardioidaceae</taxon>
        <taxon>Nocardioides</taxon>
    </lineage>
</organism>
<evidence type="ECO:0000256" key="14">
    <source>
        <dbReference type="ARBA" id="ARBA00038036"/>
    </source>
</evidence>
<comment type="subcellular location">
    <subcellularLocation>
        <location evidence="3 16">Cytoplasm</location>
    </subcellularLocation>
</comment>